<comment type="caution">
    <text evidence="1">The sequence shown here is derived from an EMBL/GenBank/DDBJ whole genome shotgun (WGS) entry which is preliminary data.</text>
</comment>
<reference evidence="1" key="1">
    <citation type="journal article" date="2014" name="Int. J. Syst. Evol. Microbiol.">
        <title>Complete genome sequence of Corynebacterium casei LMG S-19264T (=DSM 44701T), isolated from a smear-ripened cheese.</title>
        <authorList>
            <consortium name="US DOE Joint Genome Institute (JGI-PGF)"/>
            <person name="Walter F."/>
            <person name="Albersmeier A."/>
            <person name="Kalinowski J."/>
            <person name="Ruckert C."/>
        </authorList>
    </citation>
    <scope>NUCLEOTIDE SEQUENCE</scope>
    <source>
        <strain evidence="1">JCM 13919</strain>
    </source>
</reference>
<dbReference type="RefSeq" id="WP_131777437.1">
    <property type="nucleotide sequence ID" value="NZ_BMOB01000014.1"/>
</dbReference>
<gene>
    <name evidence="1" type="ORF">GCM10007966_21790</name>
</gene>
<proteinExistence type="predicted"/>
<reference evidence="1" key="2">
    <citation type="submission" date="2020-09" db="EMBL/GenBank/DDBJ databases">
        <authorList>
            <person name="Sun Q."/>
            <person name="Ohkuma M."/>
        </authorList>
    </citation>
    <scope>NUCLEOTIDE SEQUENCE</scope>
    <source>
        <strain evidence="1">JCM 13919</strain>
    </source>
</reference>
<dbReference type="Proteomes" id="UP000630149">
    <property type="component" value="Unassembled WGS sequence"/>
</dbReference>
<dbReference type="AlphaFoldDB" id="A0A917JYV2"/>
<organism evidence="1 2">
    <name type="scientific">Legionella impletisoli</name>
    <dbReference type="NCBI Taxonomy" id="343510"/>
    <lineage>
        <taxon>Bacteria</taxon>
        <taxon>Pseudomonadati</taxon>
        <taxon>Pseudomonadota</taxon>
        <taxon>Gammaproteobacteria</taxon>
        <taxon>Legionellales</taxon>
        <taxon>Legionellaceae</taxon>
        <taxon>Legionella</taxon>
    </lineage>
</organism>
<protein>
    <submittedName>
        <fullName evidence="1">Uncharacterized protein</fullName>
    </submittedName>
</protein>
<dbReference type="EMBL" id="BMOB01000014">
    <property type="protein sequence ID" value="GGI92840.1"/>
    <property type="molecule type" value="Genomic_DNA"/>
</dbReference>
<name>A0A917JYV2_9GAMM</name>
<evidence type="ECO:0000313" key="2">
    <source>
        <dbReference type="Proteomes" id="UP000630149"/>
    </source>
</evidence>
<dbReference type="OrthoDB" id="5647017at2"/>
<sequence length="88" mass="10214">MTNNWPTKNKDMHIAQLIMEEYAKDQESNTLGLFELVVNQNEKRMNFRLANWVVAIAQHFQSLYGANQGDYVTRQVISQCITQGQTIH</sequence>
<keyword evidence="2" id="KW-1185">Reference proteome</keyword>
<accession>A0A917JYV2</accession>
<evidence type="ECO:0000313" key="1">
    <source>
        <dbReference type="EMBL" id="GGI92840.1"/>
    </source>
</evidence>